<dbReference type="SUPFAM" id="SSF46785">
    <property type="entry name" value="Winged helix' DNA-binding domain"/>
    <property type="match status" value="1"/>
</dbReference>
<proteinExistence type="predicted"/>
<feature type="region of interest" description="Disordered" evidence="4">
    <location>
        <begin position="236"/>
        <end position="255"/>
    </location>
</feature>
<dbReference type="GO" id="GO:0003677">
    <property type="term" value="F:DNA binding"/>
    <property type="evidence" value="ECO:0007669"/>
    <property type="project" value="UniProtKB-KW"/>
</dbReference>
<keyword evidence="3" id="KW-0804">Transcription</keyword>
<evidence type="ECO:0000313" key="5">
    <source>
        <dbReference type="EMBL" id="MBB5157240.1"/>
    </source>
</evidence>
<evidence type="ECO:0000256" key="1">
    <source>
        <dbReference type="ARBA" id="ARBA00023015"/>
    </source>
</evidence>
<sequence>MAGDDLARLGHNRVGKARRGKHTVWCDQGRNEPSAGGAHELEAFVVGVDAVFDRANTGAKWSVYSPDSESSVNSEYSPLSERYNEGRWIVGDATAVGLPGTVENFGIEIGNAMGWPPMAGRVLATLMLHDGPMSMKQLREALDASAGTISEMARLLDRNGVVTRVKIPNTRQTGYEYRHDAWLGCLQHQIAITTQLLHLAESSSRTPEAKAKHAKGRFADMRAYYTLLTRKLREAEEEFGTGPTTVQQRKAARSA</sequence>
<gene>
    <name evidence="5" type="ORF">BJ970_004774</name>
</gene>
<keyword evidence="2 5" id="KW-0238">DNA-binding</keyword>
<dbReference type="Gene3D" id="1.10.10.10">
    <property type="entry name" value="Winged helix-like DNA-binding domain superfamily/Winged helix DNA-binding domain"/>
    <property type="match status" value="1"/>
</dbReference>
<dbReference type="RefSeq" id="WP_246471859.1">
    <property type="nucleotide sequence ID" value="NZ_JACHIW010000001.1"/>
</dbReference>
<protein>
    <submittedName>
        <fullName evidence="5">DNA-binding transcriptional regulator GbsR (MarR family)</fullName>
    </submittedName>
</protein>
<dbReference type="AlphaFoldDB" id="A0A840QBR8"/>
<dbReference type="InterPro" id="IPR036390">
    <property type="entry name" value="WH_DNA-bd_sf"/>
</dbReference>
<dbReference type="InterPro" id="IPR036388">
    <property type="entry name" value="WH-like_DNA-bd_sf"/>
</dbReference>
<dbReference type="Proteomes" id="UP000584374">
    <property type="component" value="Unassembled WGS sequence"/>
</dbReference>
<dbReference type="InterPro" id="IPR052362">
    <property type="entry name" value="HTH-GbsR_regulator"/>
</dbReference>
<keyword evidence="6" id="KW-1185">Reference proteome</keyword>
<dbReference type="PANTHER" id="PTHR38465:SF2">
    <property type="entry name" value="HTH-TYPE TRANSCRIPTIONAL REGULATOR MMPR5"/>
    <property type="match status" value="1"/>
</dbReference>
<evidence type="ECO:0000313" key="6">
    <source>
        <dbReference type="Proteomes" id="UP000584374"/>
    </source>
</evidence>
<dbReference type="EMBL" id="JACHIW010000001">
    <property type="protein sequence ID" value="MBB5157240.1"/>
    <property type="molecule type" value="Genomic_DNA"/>
</dbReference>
<evidence type="ECO:0000256" key="4">
    <source>
        <dbReference type="SAM" id="MobiDB-lite"/>
    </source>
</evidence>
<reference evidence="5 6" key="1">
    <citation type="submission" date="2020-08" db="EMBL/GenBank/DDBJ databases">
        <title>Sequencing the genomes of 1000 actinobacteria strains.</title>
        <authorList>
            <person name="Klenk H.-P."/>
        </authorList>
    </citation>
    <scope>NUCLEOTIDE SEQUENCE [LARGE SCALE GENOMIC DNA]</scope>
    <source>
        <strain evidence="5 6">DSM 45584</strain>
    </source>
</reference>
<keyword evidence="1" id="KW-0805">Transcription regulation</keyword>
<name>A0A840QBR8_9PSEU</name>
<comment type="caution">
    <text evidence="5">The sequence shown here is derived from an EMBL/GenBank/DDBJ whole genome shotgun (WGS) entry which is preliminary data.</text>
</comment>
<organism evidence="5 6">
    <name type="scientific">Saccharopolyspora phatthalungensis</name>
    <dbReference type="NCBI Taxonomy" id="664693"/>
    <lineage>
        <taxon>Bacteria</taxon>
        <taxon>Bacillati</taxon>
        <taxon>Actinomycetota</taxon>
        <taxon>Actinomycetes</taxon>
        <taxon>Pseudonocardiales</taxon>
        <taxon>Pseudonocardiaceae</taxon>
        <taxon>Saccharopolyspora</taxon>
    </lineage>
</organism>
<evidence type="ECO:0000256" key="2">
    <source>
        <dbReference type="ARBA" id="ARBA00023125"/>
    </source>
</evidence>
<accession>A0A840QBR8</accession>
<dbReference type="PANTHER" id="PTHR38465">
    <property type="entry name" value="HTH-TYPE TRANSCRIPTIONAL REGULATOR MJ1563-RELATED"/>
    <property type="match status" value="1"/>
</dbReference>
<evidence type="ECO:0000256" key="3">
    <source>
        <dbReference type="ARBA" id="ARBA00023163"/>
    </source>
</evidence>